<feature type="non-terminal residue" evidence="1">
    <location>
        <position position="1"/>
    </location>
</feature>
<proteinExistence type="predicted"/>
<evidence type="ECO:0000313" key="2">
    <source>
        <dbReference type="Proteomes" id="UP000541444"/>
    </source>
</evidence>
<reference evidence="1 2" key="1">
    <citation type="journal article" date="2020" name="IScience">
        <title>Genome Sequencing of the Endangered Kingdonia uniflora (Circaeasteraceae, Ranunculales) Reveals Potential Mechanisms of Evolutionary Specialization.</title>
        <authorList>
            <person name="Sun Y."/>
            <person name="Deng T."/>
            <person name="Zhang A."/>
            <person name="Moore M.J."/>
            <person name="Landis J.B."/>
            <person name="Lin N."/>
            <person name="Zhang H."/>
            <person name="Zhang X."/>
            <person name="Huang J."/>
            <person name="Zhang X."/>
            <person name="Sun H."/>
            <person name="Wang H."/>
        </authorList>
    </citation>
    <scope>NUCLEOTIDE SEQUENCE [LARGE SCALE GENOMIC DNA]</scope>
    <source>
        <strain evidence="1">TB1705</strain>
        <tissue evidence="1">Leaf</tissue>
    </source>
</reference>
<dbReference type="AlphaFoldDB" id="A0A7J7P3M8"/>
<organism evidence="1 2">
    <name type="scientific">Kingdonia uniflora</name>
    <dbReference type="NCBI Taxonomy" id="39325"/>
    <lineage>
        <taxon>Eukaryota</taxon>
        <taxon>Viridiplantae</taxon>
        <taxon>Streptophyta</taxon>
        <taxon>Embryophyta</taxon>
        <taxon>Tracheophyta</taxon>
        <taxon>Spermatophyta</taxon>
        <taxon>Magnoliopsida</taxon>
        <taxon>Ranunculales</taxon>
        <taxon>Circaeasteraceae</taxon>
        <taxon>Kingdonia</taxon>
    </lineage>
</organism>
<protein>
    <submittedName>
        <fullName evidence="1">Uncharacterized protein</fullName>
    </submittedName>
</protein>
<evidence type="ECO:0000313" key="1">
    <source>
        <dbReference type="EMBL" id="KAF6174056.1"/>
    </source>
</evidence>
<keyword evidence="2" id="KW-1185">Reference proteome</keyword>
<dbReference type="Proteomes" id="UP000541444">
    <property type="component" value="Unassembled WGS sequence"/>
</dbReference>
<comment type="caution">
    <text evidence="1">The sequence shown here is derived from an EMBL/GenBank/DDBJ whole genome shotgun (WGS) entry which is preliminary data.</text>
</comment>
<name>A0A7J7P3M8_9MAGN</name>
<gene>
    <name evidence="1" type="ORF">GIB67_020238</name>
</gene>
<dbReference type="EMBL" id="JACGCM010000304">
    <property type="protein sequence ID" value="KAF6174056.1"/>
    <property type="molecule type" value="Genomic_DNA"/>
</dbReference>
<sequence length="100" mass="10968">GKDSLTLSICYTPPTLSPLHLNRHLTCPLSSPSFPLNSPSLPCGKKKYKNKKKLFFFSLHSTHSVSLTHSVRQDSNSNFSGFFVPSFVAGTPSPTESLSR</sequence>
<accession>A0A7J7P3M8</accession>